<dbReference type="Gene3D" id="3.30.560.10">
    <property type="entry name" value="Glucose Oxidase, domain 3"/>
    <property type="match status" value="1"/>
</dbReference>
<gene>
    <name evidence="12" type="ORF">LSTR_LSTR004560</name>
</gene>
<feature type="transmembrane region" description="Helical" evidence="10">
    <location>
        <begin position="105"/>
        <end position="122"/>
    </location>
</feature>
<feature type="transmembrane region" description="Helical" evidence="10">
    <location>
        <begin position="275"/>
        <end position="298"/>
    </location>
</feature>
<feature type="transmembrane region" description="Helical" evidence="10">
    <location>
        <begin position="372"/>
        <end position="392"/>
    </location>
</feature>
<evidence type="ECO:0000256" key="9">
    <source>
        <dbReference type="RuleBase" id="RU003968"/>
    </source>
</evidence>
<dbReference type="Proteomes" id="UP000291343">
    <property type="component" value="Unassembled WGS sequence"/>
</dbReference>
<reference evidence="12 13" key="1">
    <citation type="journal article" date="2017" name="Gigascience">
        <title>Genome sequence of the small brown planthopper, Laodelphax striatellus.</title>
        <authorList>
            <person name="Zhu J."/>
            <person name="Jiang F."/>
            <person name="Wang X."/>
            <person name="Yang P."/>
            <person name="Bao Y."/>
            <person name="Zhao W."/>
            <person name="Wang W."/>
            <person name="Lu H."/>
            <person name="Wang Q."/>
            <person name="Cui N."/>
            <person name="Li J."/>
            <person name="Chen X."/>
            <person name="Luo L."/>
            <person name="Yu J."/>
            <person name="Kang L."/>
            <person name="Cui F."/>
        </authorList>
    </citation>
    <scope>NUCLEOTIDE SEQUENCE [LARGE SCALE GENOMIC DNA]</scope>
    <source>
        <strain evidence="12">Lst14</strain>
    </source>
</reference>
<keyword evidence="13" id="KW-1185">Reference proteome</keyword>
<evidence type="ECO:0000256" key="5">
    <source>
        <dbReference type="ARBA" id="ARBA00022597"/>
    </source>
</evidence>
<evidence type="ECO:0000313" key="12">
    <source>
        <dbReference type="EMBL" id="RZF36872.1"/>
    </source>
</evidence>
<dbReference type="Pfam" id="PF00083">
    <property type="entry name" value="Sugar_tr"/>
    <property type="match status" value="1"/>
</dbReference>
<sequence length="999" mass="111284">MPGVGKANFSTFEVENNANIVEREKTKRTRLYYAALTANLAFFSCGASLSWTSPTLPRLIKGHEPWLPVITSEIASLIASFLMLGAATGPVVAGLLLNNVGRKKTLITSAALHLLSWVGLGFAPSLEMIYLCRFIQGVAVAIAFTAVPMYVGEISERKLRAVLASSSEVFLAFGYMMEYAVGPYLSYTWLIVVSSIMPMLTFVLFFFVPESPHFLLQAGNKNKAMKDLRWLRGNVSVTAAKREIAMIQASIEQGLHTGQRSTFHDILSNPGSVRAMWLSCGLMFLQQFSGINVVLFYAQSIFDKAGNLPSEYCAMTVGAVQLVSASFTPALVKRFGFKTPMAVSALGMTIAHAILGFFFFFEERGNDMSAVYWLPVTCLMLYIHVYCIGYSVNPGFTEIVFCSLFWSLSKSLCDIGRPDLYPSDVTPRFGSKFDFIVVGAGSAGSVVAERLSEIEKWNVLLIEAGDNPTLASNIPGAAFNIEDEMYFNYFTEPEAGVCEGYKGKTCYWPRGKALGGSSSVNAMLYIRGNRRDYDSWEKLGCPGWSYKDVLPYFKKSENMTIDRLKNSSYHGTQGYLCVGEMYTDDYKEMLELLSASIKELGLKWVEDVNGESQMGFTMTAVTVCGGERSNVAKSYLWPAKKRNNLQVMKNAFVTKILFNRNKQVYGVQVSKNGRMYIIKSENEVIVSAGSINSPQLLMLSGIGPKDHLEKLGIESVQNLKVGENLEDHFIFYGLIFAFDTVSRSFPLKEKAFLYLTNRTSPLASIRSSTLIGFVNTKYNNSDWPDIQFHNLYFNQGDAFGIKSIFSKTGLDDDFTKIIVEQNKKRDLLVMMPIMLQPKGKGKLLLKNTNPFNSPELHTGYMREQADIDTMVRGIRFLKQFVTTNAMKRYNATLLNIKYEKCHNYTFDTDDYWICALSQVGGSIYHQVGTCKMGAASNPLAVVDPRLKVYGVKGLRVIDASVMPRVTSGNTNAPTIMIAEKGSDFIKADYNAKNHHIPYF</sequence>
<proteinExistence type="inferred from homology"/>
<evidence type="ECO:0000313" key="13">
    <source>
        <dbReference type="Proteomes" id="UP000291343"/>
    </source>
</evidence>
<dbReference type="SUPFAM" id="SSF54373">
    <property type="entry name" value="FAD-linked reductases, C-terminal domain"/>
    <property type="match status" value="1"/>
</dbReference>
<keyword evidence="9" id="KW-0274">FAD</keyword>
<keyword evidence="5" id="KW-0762">Sugar transport</keyword>
<dbReference type="Pfam" id="PF00732">
    <property type="entry name" value="GMC_oxred_N"/>
    <property type="match status" value="1"/>
</dbReference>
<evidence type="ECO:0000256" key="7">
    <source>
        <dbReference type="ARBA" id="ARBA00022989"/>
    </source>
</evidence>
<dbReference type="SUPFAM" id="SSF103473">
    <property type="entry name" value="MFS general substrate transporter"/>
    <property type="match status" value="1"/>
</dbReference>
<dbReference type="PANTHER" id="PTHR11552">
    <property type="entry name" value="GLUCOSE-METHANOL-CHOLINE GMC OXIDOREDUCTASE"/>
    <property type="match status" value="1"/>
</dbReference>
<comment type="similarity">
    <text evidence="2 9">Belongs to the GMC oxidoreductase family.</text>
</comment>
<comment type="subcellular location">
    <subcellularLocation>
        <location evidence="1">Cell membrane</location>
        <topology evidence="1">Multi-pass membrane protein</topology>
    </subcellularLocation>
</comment>
<dbReference type="FunFam" id="1.20.1250.20:FF:000218">
    <property type="entry name" value="facilitated trehalose transporter Tret1"/>
    <property type="match status" value="1"/>
</dbReference>
<dbReference type="SUPFAM" id="SSF51905">
    <property type="entry name" value="FAD/NAD(P)-binding domain"/>
    <property type="match status" value="1"/>
</dbReference>
<dbReference type="InterPro" id="IPR036188">
    <property type="entry name" value="FAD/NAD-bd_sf"/>
</dbReference>
<dbReference type="InterPro" id="IPR012132">
    <property type="entry name" value="GMC_OxRdtase"/>
</dbReference>
<dbReference type="GO" id="GO:0050660">
    <property type="term" value="F:flavin adenine dinucleotide binding"/>
    <property type="evidence" value="ECO:0007669"/>
    <property type="project" value="InterPro"/>
</dbReference>
<feature type="transmembrane region" description="Helical" evidence="10">
    <location>
        <begin position="31"/>
        <end position="54"/>
    </location>
</feature>
<dbReference type="OrthoDB" id="6593550at2759"/>
<feature type="transmembrane region" description="Helical" evidence="10">
    <location>
        <begin position="128"/>
        <end position="150"/>
    </location>
</feature>
<dbReference type="STRING" id="195883.A0A482WUB2"/>
<evidence type="ECO:0000256" key="8">
    <source>
        <dbReference type="ARBA" id="ARBA00023136"/>
    </source>
</evidence>
<dbReference type="GO" id="GO:0016614">
    <property type="term" value="F:oxidoreductase activity, acting on CH-OH group of donors"/>
    <property type="evidence" value="ECO:0007669"/>
    <property type="project" value="InterPro"/>
</dbReference>
<dbReference type="InterPro" id="IPR007867">
    <property type="entry name" value="GMC_OxRtase_C"/>
</dbReference>
<keyword evidence="4" id="KW-1003">Cell membrane</keyword>
<protein>
    <recommendedName>
        <fullName evidence="11">Major facilitator superfamily (MFS) profile domain-containing protein</fullName>
    </recommendedName>
</protein>
<accession>A0A482WUB2</accession>
<comment type="caution">
    <text evidence="12">The sequence shown here is derived from an EMBL/GenBank/DDBJ whole genome shotgun (WGS) entry which is preliminary data.</text>
</comment>
<evidence type="ECO:0000256" key="1">
    <source>
        <dbReference type="ARBA" id="ARBA00004651"/>
    </source>
</evidence>
<evidence type="ECO:0000256" key="4">
    <source>
        <dbReference type="ARBA" id="ARBA00022475"/>
    </source>
</evidence>
<keyword evidence="8 10" id="KW-0472">Membrane</keyword>
<dbReference type="InterPro" id="IPR000172">
    <property type="entry name" value="GMC_OxRdtase_N"/>
</dbReference>
<dbReference type="PANTHER" id="PTHR11552:SF217">
    <property type="entry name" value="GLUCOSE DEHYDROGENASE [FAD, QUINONE]"/>
    <property type="match status" value="1"/>
</dbReference>
<keyword evidence="7 10" id="KW-1133">Transmembrane helix</keyword>
<dbReference type="InParanoid" id="A0A482WUB2"/>
<evidence type="ECO:0000256" key="6">
    <source>
        <dbReference type="ARBA" id="ARBA00022692"/>
    </source>
</evidence>
<dbReference type="Gene3D" id="1.20.1250.20">
    <property type="entry name" value="MFS general substrate transporter like domains"/>
    <property type="match status" value="1"/>
</dbReference>
<dbReference type="EMBL" id="QKKF02025464">
    <property type="protein sequence ID" value="RZF36872.1"/>
    <property type="molecule type" value="Genomic_DNA"/>
</dbReference>
<keyword evidence="6 10" id="KW-0812">Transmembrane</keyword>
<evidence type="ECO:0000256" key="2">
    <source>
        <dbReference type="ARBA" id="ARBA00010790"/>
    </source>
</evidence>
<dbReference type="GO" id="GO:0005886">
    <property type="term" value="C:plasma membrane"/>
    <property type="evidence" value="ECO:0007669"/>
    <property type="project" value="UniProtKB-SubCell"/>
</dbReference>
<feature type="transmembrane region" description="Helical" evidence="10">
    <location>
        <begin position="74"/>
        <end position="98"/>
    </location>
</feature>
<feature type="domain" description="Major facilitator superfamily (MFS) profile" evidence="11">
    <location>
        <begin position="34"/>
        <end position="495"/>
    </location>
</feature>
<evidence type="ECO:0000259" key="11">
    <source>
        <dbReference type="PROSITE" id="PS50850"/>
    </source>
</evidence>
<dbReference type="Pfam" id="PF05199">
    <property type="entry name" value="GMC_oxred_C"/>
    <property type="match status" value="1"/>
</dbReference>
<keyword evidence="3" id="KW-0813">Transport</keyword>
<dbReference type="InterPro" id="IPR005828">
    <property type="entry name" value="MFS_sugar_transport-like"/>
</dbReference>
<feature type="transmembrane region" description="Helical" evidence="10">
    <location>
        <begin position="187"/>
        <end position="208"/>
    </location>
</feature>
<dbReference type="InterPro" id="IPR020846">
    <property type="entry name" value="MFS_dom"/>
</dbReference>
<dbReference type="Gene3D" id="3.50.50.60">
    <property type="entry name" value="FAD/NAD(P)-binding domain"/>
    <property type="match status" value="1"/>
</dbReference>
<dbReference type="SMR" id="A0A482WUB2"/>
<feature type="transmembrane region" description="Helical" evidence="10">
    <location>
        <begin position="341"/>
        <end position="360"/>
    </location>
</feature>
<dbReference type="InterPro" id="IPR036259">
    <property type="entry name" value="MFS_trans_sf"/>
</dbReference>
<organism evidence="12 13">
    <name type="scientific">Laodelphax striatellus</name>
    <name type="common">Small brown planthopper</name>
    <name type="synonym">Delphax striatella</name>
    <dbReference type="NCBI Taxonomy" id="195883"/>
    <lineage>
        <taxon>Eukaryota</taxon>
        <taxon>Metazoa</taxon>
        <taxon>Ecdysozoa</taxon>
        <taxon>Arthropoda</taxon>
        <taxon>Hexapoda</taxon>
        <taxon>Insecta</taxon>
        <taxon>Pterygota</taxon>
        <taxon>Neoptera</taxon>
        <taxon>Paraneoptera</taxon>
        <taxon>Hemiptera</taxon>
        <taxon>Auchenorrhyncha</taxon>
        <taxon>Fulgoroidea</taxon>
        <taxon>Delphacidae</taxon>
        <taxon>Criomorphinae</taxon>
        <taxon>Laodelphax</taxon>
    </lineage>
</organism>
<dbReference type="GO" id="GO:0022857">
    <property type="term" value="F:transmembrane transporter activity"/>
    <property type="evidence" value="ECO:0007669"/>
    <property type="project" value="InterPro"/>
</dbReference>
<evidence type="ECO:0000256" key="3">
    <source>
        <dbReference type="ARBA" id="ARBA00022448"/>
    </source>
</evidence>
<keyword evidence="9" id="KW-0285">Flavoprotein</keyword>
<dbReference type="PROSITE" id="PS00623">
    <property type="entry name" value="GMC_OXRED_1"/>
    <property type="match status" value="1"/>
</dbReference>
<dbReference type="AlphaFoldDB" id="A0A482WUB2"/>
<evidence type="ECO:0000256" key="10">
    <source>
        <dbReference type="SAM" id="Phobius"/>
    </source>
</evidence>
<dbReference type="PROSITE" id="PS00624">
    <property type="entry name" value="GMC_OXRED_2"/>
    <property type="match status" value="1"/>
</dbReference>
<name>A0A482WUB2_LAOST</name>
<dbReference type="PROSITE" id="PS50850">
    <property type="entry name" value="MFS"/>
    <property type="match status" value="1"/>
</dbReference>